<dbReference type="SUPFAM" id="SSF52172">
    <property type="entry name" value="CheY-like"/>
    <property type="match status" value="2"/>
</dbReference>
<evidence type="ECO:0000259" key="10">
    <source>
        <dbReference type="PROSITE" id="PS50109"/>
    </source>
</evidence>
<dbReference type="CDD" id="cd00156">
    <property type="entry name" value="REC"/>
    <property type="match status" value="1"/>
</dbReference>
<feature type="modified residue" description="4-aspartylphosphate" evidence="9">
    <location>
        <position position="54"/>
    </location>
</feature>
<dbReference type="GO" id="GO:0000155">
    <property type="term" value="F:phosphorelay sensor kinase activity"/>
    <property type="evidence" value="ECO:0007669"/>
    <property type="project" value="InterPro"/>
</dbReference>
<dbReference type="InterPro" id="IPR000014">
    <property type="entry name" value="PAS"/>
</dbReference>
<evidence type="ECO:0000259" key="11">
    <source>
        <dbReference type="PROSITE" id="PS50110"/>
    </source>
</evidence>
<proteinExistence type="predicted"/>
<dbReference type="Pfam" id="PF02518">
    <property type="entry name" value="HATPase_c"/>
    <property type="match status" value="1"/>
</dbReference>
<dbReference type="KEGG" id="dog:HP555_13510"/>
<dbReference type="CDD" id="cd00130">
    <property type="entry name" value="PAS"/>
    <property type="match status" value="1"/>
</dbReference>
<evidence type="ECO:0000256" key="6">
    <source>
        <dbReference type="ARBA" id="ARBA00022777"/>
    </source>
</evidence>
<dbReference type="InterPro" id="IPR003594">
    <property type="entry name" value="HATPase_dom"/>
</dbReference>
<dbReference type="SMART" id="SM00091">
    <property type="entry name" value="PAS"/>
    <property type="match status" value="1"/>
</dbReference>
<dbReference type="InterPro" id="IPR036097">
    <property type="entry name" value="HisK_dim/P_sf"/>
</dbReference>
<comment type="catalytic activity">
    <reaction evidence="1">
        <text>ATP + protein L-histidine = ADP + protein N-phospho-L-histidine.</text>
        <dbReference type="EC" id="2.7.13.3"/>
    </reaction>
</comment>
<feature type="modified residue" description="4-aspartylphosphate" evidence="9">
    <location>
        <position position="588"/>
    </location>
</feature>
<evidence type="ECO:0000313" key="14">
    <source>
        <dbReference type="Proteomes" id="UP000596092"/>
    </source>
</evidence>
<dbReference type="Pfam" id="PF00512">
    <property type="entry name" value="HisKA"/>
    <property type="match status" value="1"/>
</dbReference>
<dbReference type="EMBL" id="CP054140">
    <property type="protein sequence ID" value="QQG66807.1"/>
    <property type="molecule type" value="Genomic_DNA"/>
</dbReference>
<dbReference type="SMART" id="SM00387">
    <property type="entry name" value="HATPase_c"/>
    <property type="match status" value="1"/>
</dbReference>
<evidence type="ECO:0000313" key="13">
    <source>
        <dbReference type="EMBL" id="QQG66807.1"/>
    </source>
</evidence>
<feature type="domain" description="Response regulatory" evidence="11">
    <location>
        <begin position="5"/>
        <end position="120"/>
    </location>
</feature>
<dbReference type="Gene3D" id="1.10.287.130">
    <property type="match status" value="1"/>
</dbReference>
<sequence>MDEIHALVVDNSPVIRKILSYILEAEGCRVETAGNGLEALDCIGRQRPDIIFIDLIMPKIDGEKLGYIVRNTPELEDIFLVILSGVALEDYEITLRIGADVCIAKGPMVTMKEHVVAALDRFRRNQRGQTGVIHGLEGLHAREVTSELLVSKKHREVILQRMAEGVIELDNKGRVVMVNEAAVGLFGLPEVKILSSPLVQLLPAQANERFITWLDRLERGDACGPLFFSYDDPLQLGTQQVTLNLVSVAEGSTFFVIGILQNVTRRKVLEQRQRRLEGELQRIRKLEAMSLMAGGISHDFNNLLTIIRGNVEMARYVCQQENIGQMLEEANKAISLATQLIHQFSTFSNNYVPQKSQVYLLALIAEVLDQELAHTDICFELHCKENDFIVNVDPHLVQQVFVNLASNAVDAMAGVGRIDVHVDRVNGNEESVRIGQLVPKGELIRLVFTDSGPGIPLKSLDQVFDPYFSTKQKGAQKGMGLGLTIVHAIAKKHGGSVHILPVREGGCRVVLYFPLHEIADAEHRLAHRQKQGRRVLIIDDEAIVRIPTKKMFEHFGCLVTEALNVEEAVTLYRSELEAGRPFDLVLLDLHMPRGVGKADVAGEILTVDPKAALVAVSGDRNSMVMRRYGDYGFVFAMEKPFTIETIEEVVNRFL</sequence>
<dbReference type="Proteomes" id="UP000596092">
    <property type="component" value="Chromosome"/>
</dbReference>
<keyword evidence="14" id="KW-1185">Reference proteome</keyword>
<dbReference type="GO" id="GO:0005524">
    <property type="term" value="F:ATP binding"/>
    <property type="evidence" value="ECO:0007669"/>
    <property type="project" value="UniProtKB-KW"/>
</dbReference>
<evidence type="ECO:0000259" key="12">
    <source>
        <dbReference type="PROSITE" id="PS50112"/>
    </source>
</evidence>
<feature type="domain" description="Response regulatory" evidence="11">
    <location>
        <begin position="534"/>
        <end position="654"/>
    </location>
</feature>
<reference evidence="13 14" key="1">
    <citation type="submission" date="2020-05" db="EMBL/GenBank/DDBJ databases">
        <title>Complete genome of Desulfobulbus oligotrophicus.</title>
        <authorList>
            <person name="Podar M."/>
        </authorList>
    </citation>
    <scope>NUCLEOTIDE SEQUENCE [LARGE SCALE GENOMIC DNA]</scope>
    <source>
        <strain evidence="13 14">Prop6</strain>
    </source>
</reference>
<keyword evidence="6" id="KW-0418">Kinase</keyword>
<evidence type="ECO:0000256" key="9">
    <source>
        <dbReference type="PROSITE-ProRule" id="PRU00169"/>
    </source>
</evidence>
<dbReference type="GO" id="GO:0006355">
    <property type="term" value="P:regulation of DNA-templated transcription"/>
    <property type="evidence" value="ECO:0007669"/>
    <property type="project" value="InterPro"/>
</dbReference>
<dbReference type="PROSITE" id="PS50112">
    <property type="entry name" value="PAS"/>
    <property type="match status" value="1"/>
</dbReference>
<dbReference type="PANTHER" id="PTHR43065">
    <property type="entry name" value="SENSOR HISTIDINE KINASE"/>
    <property type="match status" value="1"/>
</dbReference>
<dbReference type="SUPFAM" id="SSF55874">
    <property type="entry name" value="ATPase domain of HSP90 chaperone/DNA topoisomerase II/histidine kinase"/>
    <property type="match status" value="1"/>
</dbReference>
<dbReference type="Gene3D" id="3.30.565.10">
    <property type="entry name" value="Histidine kinase-like ATPase, C-terminal domain"/>
    <property type="match status" value="1"/>
</dbReference>
<keyword evidence="3 9" id="KW-0597">Phosphoprotein</keyword>
<dbReference type="InterPro" id="IPR011006">
    <property type="entry name" value="CheY-like_superfamily"/>
</dbReference>
<dbReference type="InterPro" id="IPR013767">
    <property type="entry name" value="PAS_fold"/>
</dbReference>
<evidence type="ECO:0000256" key="3">
    <source>
        <dbReference type="ARBA" id="ARBA00022553"/>
    </source>
</evidence>
<dbReference type="Gene3D" id="3.40.50.2300">
    <property type="match status" value="2"/>
</dbReference>
<feature type="domain" description="Histidine kinase" evidence="10">
    <location>
        <begin position="295"/>
        <end position="517"/>
    </location>
</feature>
<dbReference type="InterPro" id="IPR004358">
    <property type="entry name" value="Sig_transdc_His_kin-like_C"/>
</dbReference>
<dbReference type="CDD" id="cd00082">
    <property type="entry name" value="HisKA"/>
    <property type="match status" value="1"/>
</dbReference>
<dbReference type="InterPro" id="IPR005467">
    <property type="entry name" value="His_kinase_dom"/>
</dbReference>
<gene>
    <name evidence="13" type="ORF">HP555_13510</name>
</gene>
<dbReference type="SUPFAM" id="SSF55785">
    <property type="entry name" value="PYP-like sensor domain (PAS domain)"/>
    <property type="match status" value="1"/>
</dbReference>
<name>A0A7T5VF82_9BACT</name>
<dbReference type="PRINTS" id="PR00344">
    <property type="entry name" value="BCTRLSENSOR"/>
</dbReference>
<dbReference type="EC" id="2.7.13.3" evidence="2"/>
<evidence type="ECO:0000256" key="7">
    <source>
        <dbReference type="ARBA" id="ARBA00022840"/>
    </source>
</evidence>
<evidence type="ECO:0000256" key="5">
    <source>
        <dbReference type="ARBA" id="ARBA00022741"/>
    </source>
</evidence>
<dbReference type="RefSeq" id="WP_199263093.1">
    <property type="nucleotide sequence ID" value="NZ_CP054140.1"/>
</dbReference>
<keyword evidence="4" id="KW-0808">Transferase</keyword>
<keyword evidence="5" id="KW-0547">Nucleotide-binding</keyword>
<evidence type="ECO:0000256" key="8">
    <source>
        <dbReference type="ARBA" id="ARBA00023012"/>
    </source>
</evidence>
<dbReference type="InterPro" id="IPR001789">
    <property type="entry name" value="Sig_transdc_resp-reg_receiver"/>
</dbReference>
<accession>A0A7T5VF82</accession>
<dbReference type="SMART" id="SM00388">
    <property type="entry name" value="HisKA"/>
    <property type="match status" value="1"/>
</dbReference>
<dbReference type="PROSITE" id="PS50110">
    <property type="entry name" value="RESPONSE_REGULATORY"/>
    <property type="match status" value="2"/>
</dbReference>
<organism evidence="13 14">
    <name type="scientific">Desulfobulbus oligotrophicus</name>
    <dbReference type="NCBI Taxonomy" id="1909699"/>
    <lineage>
        <taxon>Bacteria</taxon>
        <taxon>Pseudomonadati</taxon>
        <taxon>Thermodesulfobacteriota</taxon>
        <taxon>Desulfobulbia</taxon>
        <taxon>Desulfobulbales</taxon>
        <taxon>Desulfobulbaceae</taxon>
        <taxon>Desulfobulbus</taxon>
    </lineage>
</organism>
<dbReference type="InterPro" id="IPR036890">
    <property type="entry name" value="HATPase_C_sf"/>
</dbReference>
<dbReference type="InterPro" id="IPR003661">
    <property type="entry name" value="HisK_dim/P_dom"/>
</dbReference>
<dbReference type="Pfam" id="PF00989">
    <property type="entry name" value="PAS"/>
    <property type="match status" value="1"/>
</dbReference>
<protein>
    <recommendedName>
        <fullName evidence="2">histidine kinase</fullName>
        <ecNumber evidence="2">2.7.13.3</ecNumber>
    </recommendedName>
</protein>
<evidence type="ECO:0000256" key="2">
    <source>
        <dbReference type="ARBA" id="ARBA00012438"/>
    </source>
</evidence>
<dbReference type="Pfam" id="PF00072">
    <property type="entry name" value="Response_reg"/>
    <property type="match status" value="2"/>
</dbReference>
<dbReference type="PANTHER" id="PTHR43065:SF42">
    <property type="entry name" value="TWO-COMPONENT SENSOR PPRA"/>
    <property type="match status" value="1"/>
</dbReference>
<evidence type="ECO:0000256" key="4">
    <source>
        <dbReference type="ARBA" id="ARBA00022679"/>
    </source>
</evidence>
<keyword evidence="7" id="KW-0067">ATP-binding</keyword>
<dbReference type="PROSITE" id="PS50109">
    <property type="entry name" value="HIS_KIN"/>
    <property type="match status" value="1"/>
</dbReference>
<dbReference type="AlphaFoldDB" id="A0A7T5VF82"/>
<dbReference type="InterPro" id="IPR035965">
    <property type="entry name" value="PAS-like_dom_sf"/>
</dbReference>
<keyword evidence="8" id="KW-0902">Two-component regulatory system</keyword>
<feature type="domain" description="PAS" evidence="12">
    <location>
        <begin position="151"/>
        <end position="221"/>
    </location>
</feature>
<dbReference type="Gene3D" id="3.30.450.20">
    <property type="entry name" value="PAS domain"/>
    <property type="match status" value="1"/>
</dbReference>
<evidence type="ECO:0000256" key="1">
    <source>
        <dbReference type="ARBA" id="ARBA00000085"/>
    </source>
</evidence>
<dbReference type="SUPFAM" id="SSF47384">
    <property type="entry name" value="Homodimeric domain of signal transducing histidine kinase"/>
    <property type="match status" value="1"/>
</dbReference>
<dbReference type="SMART" id="SM00448">
    <property type="entry name" value="REC"/>
    <property type="match status" value="2"/>
</dbReference>